<dbReference type="Gene3D" id="3.30.70.3270">
    <property type="match status" value="1"/>
</dbReference>
<feature type="domain" description="4Fe-4S ferredoxin-type" evidence="1">
    <location>
        <begin position="558"/>
        <end position="575"/>
    </location>
</feature>
<organism evidence="2 3">
    <name type="scientific">Tepidibacter hydrothermalis</name>
    <dbReference type="NCBI Taxonomy" id="3036126"/>
    <lineage>
        <taxon>Bacteria</taxon>
        <taxon>Bacillati</taxon>
        <taxon>Bacillota</taxon>
        <taxon>Clostridia</taxon>
        <taxon>Peptostreptococcales</taxon>
        <taxon>Peptostreptococcaceae</taxon>
        <taxon>Tepidibacter</taxon>
    </lineage>
</organism>
<dbReference type="Gene3D" id="3.40.50.620">
    <property type="entry name" value="HUPs"/>
    <property type="match status" value="1"/>
</dbReference>
<proteinExistence type="predicted"/>
<dbReference type="RefSeq" id="WP_277733330.1">
    <property type="nucleotide sequence ID" value="NZ_CP120733.1"/>
</dbReference>
<name>A0ABY8EI80_9FIRM</name>
<accession>A0ABY8EI80</accession>
<dbReference type="SUPFAM" id="SSF52402">
    <property type="entry name" value="Adenine nucleotide alpha hydrolases-like"/>
    <property type="match status" value="1"/>
</dbReference>
<dbReference type="InterPro" id="IPR050128">
    <property type="entry name" value="Sulfate_adenylyltrnsfr_sub2"/>
</dbReference>
<dbReference type="SUPFAM" id="SSF54862">
    <property type="entry name" value="4Fe-4S ferredoxins"/>
    <property type="match status" value="1"/>
</dbReference>
<evidence type="ECO:0000313" key="3">
    <source>
        <dbReference type="Proteomes" id="UP001222800"/>
    </source>
</evidence>
<evidence type="ECO:0000259" key="1">
    <source>
        <dbReference type="PROSITE" id="PS51379"/>
    </source>
</evidence>
<keyword evidence="3" id="KW-1185">Reference proteome</keyword>
<dbReference type="InterPro" id="IPR002500">
    <property type="entry name" value="PAPS_reduct_dom"/>
</dbReference>
<feature type="domain" description="4Fe-4S ferredoxin-type" evidence="1">
    <location>
        <begin position="515"/>
        <end position="545"/>
    </location>
</feature>
<sequence>MIFYYCDKCQKIHDRTDYVEYKNGKYSCKACKENNRIHNITLKSKLYWCNDCNIPIHDQICGLCGKKGKYITTDLRPVFPEERLLLEVLQGEPFKYKDSSVWNGAGNRYIVDGKKLKITIKDLMKNDSNKVRQQIEENTNKNSYDKFNEYIKKFVQANKGRFNSIVSMSTDEINKDIKGYGFDQMFVSFSGGKDSTVVSDLVTKALSKPRIIHIFGDTTLEFPLTLEYVTRFRKNNRKTPMLVAKNKEKNFYDLCDVIGAPSRVMRWCCGIFKTGPINSKISSAFKNKKRILTFYGIRRSESVKRSNYERESESPKITKQKVVSPIIYWFDFDIWLYILSTGIDFNDAYRLGYSRVGCWCCPNNSDWATYLSRIYMLQQYNDWRNLLINFAKKIGKPDAEVYVDEGKWKARQGGNGISFSKNSIISFKPCANENDAFSYELRKEITEELYQLFKPFGYINKEIGNKRLGEVYVVDKNNNPIMRLQGRINSKTLKVTILKLPIHKAKSLTDAKKKIDAQITKYQMCMGCLGCESVCRFDAISVVKSASEKEAQNKKIKEKYEIDDNKCVRCGECVQHFDGGCYIRKVLAIKRGG</sequence>
<dbReference type="PANTHER" id="PTHR43196:SF2">
    <property type="entry name" value="PHOSPHOADENOSINE PHOSPHOSULFATE REDUCTASE"/>
    <property type="match status" value="1"/>
</dbReference>
<evidence type="ECO:0000313" key="2">
    <source>
        <dbReference type="EMBL" id="WFD11307.1"/>
    </source>
</evidence>
<dbReference type="Proteomes" id="UP001222800">
    <property type="component" value="Chromosome"/>
</dbReference>
<reference evidence="2 3" key="1">
    <citation type="submission" date="2023-03" db="EMBL/GenBank/DDBJ databases">
        <title>Complete genome sequence of Tepidibacter sp. SWIR-1, isolated from a deep-sea hydrothermal vent.</title>
        <authorList>
            <person name="Li X."/>
        </authorList>
    </citation>
    <scope>NUCLEOTIDE SEQUENCE [LARGE SCALE GENOMIC DNA]</scope>
    <source>
        <strain evidence="2 3">SWIR-1</strain>
    </source>
</reference>
<dbReference type="PANTHER" id="PTHR43196">
    <property type="entry name" value="SULFATE ADENYLYLTRANSFERASE SUBUNIT 2"/>
    <property type="match status" value="1"/>
</dbReference>
<dbReference type="InterPro" id="IPR014729">
    <property type="entry name" value="Rossmann-like_a/b/a_fold"/>
</dbReference>
<protein>
    <submittedName>
        <fullName evidence="2">Phosphoadenosine phosphosulfate reductase family protein</fullName>
    </submittedName>
</protein>
<dbReference type="PROSITE" id="PS51379">
    <property type="entry name" value="4FE4S_FER_2"/>
    <property type="match status" value="2"/>
</dbReference>
<dbReference type="Pfam" id="PF12838">
    <property type="entry name" value="Fer4_7"/>
    <property type="match status" value="1"/>
</dbReference>
<dbReference type="EMBL" id="CP120733">
    <property type="protein sequence ID" value="WFD11307.1"/>
    <property type="molecule type" value="Genomic_DNA"/>
</dbReference>
<dbReference type="Pfam" id="PF01507">
    <property type="entry name" value="PAPS_reduct"/>
    <property type="match status" value="1"/>
</dbReference>
<dbReference type="InterPro" id="IPR017896">
    <property type="entry name" value="4Fe4S_Fe-S-bd"/>
</dbReference>
<gene>
    <name evidence="2" type="ORF">P4S50_04315</name>
</gene>